<protein>
    <submittedName>
        <fullName evidence="5">Uncharacterized protein</fullName>
    </submittedName>
</protein>
<evidence type="ECO:0000313" key="5">
    <source>
        <dbReference type="EMBL" id="AJF08142.1"/>
    </source>
</evidence>
<dbReference type="InterPro" id="IPR045351">
    <property type="entry name" value="DUF6531"/>
</dbReference>
<evidence type="ECO:0000256" key="1">
    <source>
        <dbReference type="ARBA" id="ARBA00022737"/>
    </source>
</evidence>
<dbReference type="HOGENOM" id="CLU_258974_0_0_7"/>
<dbReference type="SUPFAM" id="SSF50969">
    <property type="entry name" value="YVTN repeat-like/Quinoprotein amine dehydrogenase"/>
    <property type="match status" value="1"/>
</dbReference>
<keyword evidence="1" id="KW-0677">Repeat</keyword>
<dbReference type="InterPro" id="IPR006530">
    <property type="entry name" value="YD"/>
</dbReference>
<dbReference type="Pfam" id="PF20148">
    <property type="entry name" value="DUF6531"/>
    <property type="match status" value="1"/>
</dbReference>
<dbReference type="InterPro" id="IPR056823">
    <property type="entry name" value="TEN-like_YD-shell"/>
</dbReference>
<dbReference type="PANTHER" id="PTHR32305">
    <property type="match status" value="1"/>
</dbReference>
<dbReference type="KEGG" id="gsb:GSUB_16685"/>
<dbReference type="InterPro" id="IPR011044">
    <property type="entry name" value="Quino_amine_DH_bsu"/>
</dbReference>
<dbReference type="Pfam" id="PF05593">
    <property type="entry name" value="RHS_repeat"/>
    <property type="match status" value="3"/>
</dbReference>
<dbReference type="PANTHER" id="PTHR32305:SF15">
    <property type="entry name" value="PROTEIN RHSA-RELATED"/>
    <property type="match status" value="1"/>
</dbReference>
<accession>A0A0B5FIX3</accession>
<geneLocation type="plasmid" evidence="5 6">
    <name>pGSUB1</name>
</geneLocation>
<dbReference type="EMBL" id="CP010312">
    <property type="protein sequence ID" value="AJF08142.1"/>
    <property type="molecule type" value="Genomic_DNA"/>
</dbReference>
<gene>
    <name evidence="5" type="ORF">GSUB_16685</name>
</gene>
<name>A0A0B5FIX3_9BACT</name>
<reference evidence="5 6" key="1">
    <citation type="journal article" date="2015" name="Genome Announc.">
        <title>Genomes of Geoalkalibacter ferrihydriticus Z-0531T and Geoalkalibacter subterraneus Red1T, Two Haloalkaliphilic Metal-Reducing Deltaproteobacteria.</title>
        <authorList>
            <person name="Badalamenti J.P."/>
            <person name="Krajmalnik-Brown R."/>
            <person name="Torres C.I."/>
            <person name="Bond D.R."/>
        </authorList>
    </citation>
    <scope>NUCLEOTIDE SEQUENCE [LARGE SCALE GENOMIC DNA]</scope>
    <source>
        <strain evidence="5 6">Red1</strain>
        <plasmid evidence="6">Plasmid pGSUB1</plasmid>
    </source>
</reference>
<organism evidence="5 6">
    <name type="scientific">Geoalkalibacter subterraneus</name>
    <dbReference type="NCBI Taxonomy" id="483547"/>
    <lineage>
        <taxon>Bacteria</taxon>
        <taxon>Pseudomonadati</taxon>
        <taxon>Thermodesulfobacteriota</taxon>
        <taxon>Desulfuromonadia</taxon>
        <taxon>Desulfuromonadales</taxon>
        <taxon>Geoalkalibacteraceae</taxon>
        <taxon>Geoalkalibacter</taxon>
    </lineage>
</organism>
<keyword evidence="2" id="KW-0732">Signal</keyword>
<keyword evidence="6" id="KW-1185">Reference proteome</keyword>
<feature type="domain" description="DUF6531" evidence="3">
    <location>
        <begin position="429"/>
        <end position="497"/>
    </location>
</feature>
<keyword evidence="5" id="KW-0614">Plasmid</keyword>
<evidence type="ECO:0000259" key="3">
    <source>
        <dbReference type="Pfam" id="PF20148"/>
    </source>
</evidence>
<dbReference type="Gene3D" id="2.180.10.10">
    <property type="entry name" value="RHS repeat-associated core"/>
    <property type="match status" value="3"/>
</dbReference>
<feature type="chain" id="PRO_5002101888" evidence="2">
    <location>
        <begin position="24"/>
        <end position="1332"/>
    </location>
</feature>
<evidence type="ECO:0000256" key="2">
    <source>
        <dbReference type="SAM" id="SignalP"/>
    </source>
</evidence>
<proteinExistence type="predicted"/>
<dbReference type="InterPro" id="IPR031325">
    <property type="entry name" value="RHS_repeat"/>
</dbReference>
<sequence>MLRLFLGLFLLVLSTTPCLGAYAEISHQDNGDGRVFVSVDATFSTCEQCDENGENCTSESGGFLTLYLDGSRVSRKTTSNSTYSYTWTFNRTLLHGTKTFRAQVEDCVETKSFEHQTFFDNTPVIDEISVPEATSEPFNITTNVTFTPSLYSIKGRIRVYVDGSQISYKSCYDEQCSYDYEQLTSSLYDPDHGTHTIVVKAESGEAISERQKYVVVDKTPQVSFTTPSVAEGPFDITGEATFKPTIDTVKGTIKAYINDSLVSTKYCYDLSCTYSYLEQSGELYELQHGSYLLHLIAEAGGTSSSDETSLVVDRTPDVDLITPVKNANSPLSIKGVVNFAPTSDTYKGRIDASINGYTFSSISCYDQECLFDYPQLEIDQGGPYSVKLTATGGGAENSDQEEIWVDEIRPQDWPRDTCKLAALGESTFNVMTGNIAHDQMLFSAKGGPLATSLSLYYNSLDRLDGSLGPGWGHSYAIRLHANSDGSMVLTDAAQKRFYYSDGASGYTTRKGDFSSLVKNGDGSYQLDFRDGQTYEFDTNGRLSAMTDRFGNTLSLSHSADQTTIIDPAGRTTVISYDSNERITSITDPAQNVYTFEYHADSGMLWKVHYPAADAGSVNGTWEYLYDAAGFMQYKIDPEGQIVKYTYDDQHRVASSIDPEGVFDTAGNESPEGHSKALYYDYPSPGQTTFIEKDGGQWVYSYDEAEGVLLAKQDPDGNAIRYVYNAEGLLYEKIAPVDADTDYVTTYASYDAYGNPLEITGHARHTDGTNDPADSHLQYTYDTQNFDRVTSITNLMDDPDTVTTFAYATDPDGSEVVTVTDPAGNQSVTHLNAKGAVAQLVDGEGRTTSYAYHPDGTLASVTSPEGVVTELSNYTELGLPQTIRSVGTDQSAQTTTLSYDALARVVSTTQAASPSSTTVYGYDLMGNRVSVTDAENRTTTFDHNYKGQVTNITDALSQKTALAYSGAGCPSCGGNGVDKLIALTDAKNQTTSFRYDPNGNLKSETDPLGHTILYVYTAGGALEKKLRDTNGDGEVDGGDELLVSYHYANNGRLVGKTDHVTGETTTFSYDPNGRLQAAINPAIGYTLEYYANGWLEKVTDSNGRVISYDQYNGAGQKTQITYLPGTVDEKTLGYGYDTAGRLETIASAAGTFFFGYDARSRRSTLSYPNGVVAVYGYAPDRDWLAGLDYQGSGGTLLSIAYPSHDLLGNRLQKTRDGVPTSYGYDDIYQLVSAGAEAYSFDPVGNRTAGPAGSESYSHDAANRMSAGRDGSYQYDERGNQTVRNVTDGTWALAWNGENQLIEASKPGTTVTFKYDPFGRFWANMPQKHFGPKF</sequence>
<evidence type="ECO:0000313" key="6">
    <source>
        <dbReference type="Proteomes" id="UP000035036"/>
    </source>
</evidence>
<dbReference type="NCBIfam" id="TIGR01643">
    <property type="entry name" value="YD_repeat_2x"/>
    <property type="match status" value="3"/>
</dbReference>
<dbReference type="Proteomes" id="UP000035036">
    <property type="component" value="Plasmid pGSUB1"/>
</dbReference>
<feature type="domain" description="Teneurin-like YD-shell" evidence="4">
    <location>
        <begin position="532"/>
        <end position="661"/>
    </location>
</feature>
<feature type="signal peptide" evidence="2">
    <location>
        <begin position="1"/>
        <end position="23"/>
    </location>
</feature>
<dbReference type="Pfam" id="PF25023">
    <property type="entry name" value="TEN_YD-shell"/>
    <property type="match status" value="1"/>
</dbReference>
<evidence type="ECO:0000259" key="4">
    <source>
        <dbReference type="Pfam" id="PF25023"/>
    </source>
</evidence>
<dbReference type="InterPro" id="IPR050708">
    <property type="entry name" value="T6SS_VgrG/RHS"/>
</dbReference>